<evidence type="ECO:0000313" key="15">
    <source>
        <dbReference type="EMBL" id="KAF5955783.1"/>
    </source>
</evidence>
<dbReference type="EC" id="1.1.1.234" evidence="7"/>
<dbReference type="CDD" id="cd08958">
    <property type="entry name" value="FR_SDR_e"/>
    <property type="match status" value="1"/>
</dbReference>
<comment type="catalytic activity">
    <reaction evidence="12">
        <text>(2S)-flavan-4-ol + NADP(+) = (2S)-flavanone + NADPH + H(+)</text>
        <dbReference type="Rhea" id="RHEA:11228"/>
        <dbReference type="ChEBI" id="CHEBI:15378"/>
        <dbReference type="ChEBI" id="CHEBI:15605"/>
        <dbReference type="ChEBI" id="CHEBI:15606"/>
        <dbReference type="ChEBI" id="CHEBI:57783"/>
        <dbReference type="ChEBI" id="CHEBI:58349"/>
        <dbReference type="EC" id="1.1.1.234"/>
    </reaction>
</comment>
<evidence type="ECO:0000256" key="5">
    <source>
        <dbReference type="ARBA" id="ARBA00023445"/>
    </source>
</evidence>
<evidence type="ECO:0000256" key="8">
    <source>
        <dbReference type="ARBA" id="ARBA00039057"/>
    </source>
</evidence>
<gene>
    <name evidence="15" type="ORF">HYC85_008639</name>
</gene>
<keyword evidence="2" id="KW-0521">NADP</keyword>
<evidence type="ECO:0000256" key="2">
    <source>
        <dbReference type="ARBA" id="ARBA00022857"/>
    </source>
</evidence>
<dbReference type="SUPFAM" id="SSF51735">
    <property type="entry name" value="NAD(P)-binding Rossmann-fold domains"/>
    <property type="match status" value="1"/>
</dbReference>
<dbReference type="Proteomes" id="UP000593564">
    <property type="component" value="Unassembled WGS sequence"/>
</dbReference>
<comment type="pathway">
    <text evidence="1">Pigment biosynthesis; anthocyanin biosynthesis.</text>
</comment>
<name>A0A7J7HSD8_CAMSI</name>
<dbReference type="InterPro" id="IPR050425">
    <property type="entry name" value="NAD(P)_dehydrat-like"/>
</dbReference>
<dbReference type="GO" id="GO:0045552">
    <property type="term" value="F:dihydroflavanol 4-reductase activity"/>
    <property type="evidence" value="ECO:0007669"/>
    <property type="project" value="UniProtKB-EC"/>
</dbReference>
<organism evidence="15 16">
    <name type="scientific">Camellia sinensis</name>
    <name type="common">Tea plant</name>
    <name type="synonym">Thea sinensis</name>
    <dbReference type="NCBI Taxonomy" id="4442"/>
    <lineage>
        <taxon>Eukaryota</taxon>
        <taxon>Viridiplantae</taxon>
        <taxon>Streptophyta</taxon>
        <taxon>Embryophyta</taxon>
        <taxon>Tracheophyta</taxon>
        <taxon>Spermatophyta</taxon>
        <taxon>Magnoliopsida</taxon>
        <taxon>eudicotyledons</taxon>
        <taxon>Gunneridae</taxon>
        <taxon>Pentapetalae</taxon>
        <taxon>asterids</taxon>
        <taxon>Ericales</taxon>
        <taxon>Theaceae</taxon>
        <taxon>Camellia</taxon>
    </lineage>
</organism>
<evidence type="ECO:0000256" key="1">
    <source>
        <dbReference type="ARBA" id="ARBA00004935"/>
    </source>
</evidence>
<accession>A0A7J7HSD8</accession>
<feature type="domain" description="NAD-dependent epimerase/dehydratase" evidence="14">
    <location>
        <begin position="18"/>
        <end position="288"/>
    </location>
</feature>
<dbReference type="EMBL" id="JACBKZ010000003">
    <property type="protein sequence ID" value="KAF5955783.1"/>
    <property type="molecule type" value="Genomic_DNA"/>
</dbReference>
<keyword evidence="4" id="KW-0284">Flavonoid biosynthesis</keyword>
<evidence type="ECO:0000256" key="13">
    <source>
        <dbReference type="ARBA" id="ARBA00049132"/>
    </source>
</evidence>
<reference evidence="15 16" key="2">
    <citation type="submission" date="2020-07" db="EMBL/GenBank/DDBJ databases">
        <title>Genome assembly of wild tea tree DASZ reveals pedigree and selection history of tea varieties.</title>
        <authorList>
            <person name="Zhang W."/>
        </authorList>
    </citation>
    <scope>NUCLEOTIDE SEQUENCE [LARGE SCALE GENOMIC DNA]</scope>
    <source>
        <strain evidence="16">cv. G240</strain>
        <tissue evidence="15">Leaf</tissue>
    </source>
</reference>
<evidence type="ECO:0000256" key="7">
    <source>
        <dbReference type="ARBA" id="ARBA00039055"/>
    </source>
</evidence>
<evidence type="ECO:0000256" key="6">
    <source>
        <dbReference type="ARBA" id="ARBA00037100"/>
    </source>
</evidence>
<dbReference type="InterPro" id="IPR001509">
    <property type="entry name" value="Epimerase_deHydtase"/>
</dbReference>
<dbReference type="AlphaFoldDB" id="A0A7J7HSD8"/>
<dbReference type="FunFam" id="3.40.50.720:FF:000085">
    <property type="entry name" value="Dihydroflavonol reductase"/>
    <property type="match status" value="1"/>
</dbReference>
<comment type="function">
    <text evidence="6">Bifunctional enzyme involved in flavonoid metabolism.</text>
</comment>
<evidence type="ECO:0000313" key="16">
    <source>
        <dbReference type="Proteomes" id="UP000593564"/>
    </source>
</evidence>
<reference evidence="16" key="1">
    <citation type="journal article" date="2020" name="Nat. Commun.">
        <title>Genome assembly of wild tea tree DASZ reveals pedigree and selection history of tea varieties.</title>
        <authorList>
            <person name="Zhang W."/>
            <person name="Zhang Y."/>
            <person name="Qiu H."/>
            <person name="Guo Y."/>
            <person name="Wan H."/>
            <person name="Zhang X."/>
            <person name="Scossa F."/>
            <person name="Alseekh S."/>
            <person name="Zhang Q."/>
            <person name="Wang P."/>
            <person name="Xu L."/>
            <person name="Schmidt M.H."/>
            <person name="Jia X."/>
            <person name="Li D."/>
            <person name="Zhu A."/>
            <person name="Guo F."/>
            <person name="Chen W."/>
            <person name="Ni D."/>
            <person name="Usadel B."/>
            <person name="Fernie A.R."/>
            <person name="Wen W."/>
        </authorList>
    </citation>
    <scope>NUCLEOTIDE SEQUENCE [LARGE SCALE GENOMIC DNA]</scope>
    <source>
        <strain evidence="16">cv. G240</strain>
    </source>
</reference>
<evidence type="ECO:0000256" key="3">
    <source>
        <dbReference type="ARBA" id="ARBA00023002"/>
    </source>
</evidence>
<dbReference type="PANTHER" id="PTHR10366">
    <property type="entry name" value="NAD DEPENDENT EPIMERASE/DEHYDRATASE"/>
    <property type="match status" value="1"/>
</dbReference>
<sequence>MEVVEVKNGYGGGGGTTVCVTGASGFIGSWLVMRLLQRGYYVRATVRDPDNTDKVKHLLDLPNATTHLSLWKADLDEDGSFDDAIQGCHGVFHVATPMNFVFVMDPENEYIKPTVDGVLNVMRSCCKAKTVKRIIYTSTMATIEYQQKPPSQYDESIWTDVDFCRARKMFAWMYLVAKTEAEKAAWKFAEDNGPDLITVHPCSVIGPFITPYKPPCTSMALALITSMFYSQPYILGATTAYLLITYLTYGTCCVENKAFYPMLTQGHAVHVDDVCNAHIYLFEHPQAKGRYICSSHSFTIFDLANSLSKKYPEYNIQTKFEDIDESLKPIPCPSKKLLDLGFKFKYNSDECDAGDLCAEAIEACKEKGQMPSL</sequence>
<evidence type="ECO:0000256" key="9">
    <source>
        <dbReference type="ARBA" id="ARBA00039963"/>
    </source>
</evidence>
<protein>
    <recommendedName>
        <fullName evidence="9">Dihydroflavonol 4-reductase</fullName>
        <ecNumber evidence="8">1.1.1.219</ecNumber>
        <ecNumber evidence="7">1.1.1.234</ecNumber>
    </recommendedName>
    <alternativeName>
        <fullName evidence="11">Dihydrokaempferol 4-reductase</fullName>
    </alternativeName>
    <alternativeName>
        <fullName evidence="10">Flavanone 4-reductase</fullName>
    </alternativeName>
</protein>
<evidence type="ECO:0000256" key="11">
    <source>
        <dbReference type="ARBA" id="ARBA00042831"/>
    </source>
</evidence>
<proteinExistence type="inferred from homology"/>
<dbReference type="GO" id="GO:0009718">
    <property type="term" value="P:anthocyanin-containing compound biosynthetic process"/>
    <property type="evidence" value="ECO:0007669"/>
    <property type="project" value="TreeGrafter"/>
</dbReference>
<evidence type="ECO:0000256" key="4">
    <source>
        <dbReference type="ARBA" id="ARBA00023241"/>
    </source>
</evidence>
<evidence type="ECO:0000259" key="14">
    <source>
        <dbReference type="Pfam" id="PF01370"/>
    </source>
</evidence>
<comment type="similarity">
    <text evidence="5">Belongs to the NAD(P)-dependent epimerase/dehydratase family. Dihydroflavonol-4-reductase subfamily.</text>
</comment>
<keyword evidence="16" id="KW-1185">Reference proteome</keyword>
<dbReference type="PANTHER" id="PTHR10366:SF713">
    <property type="entry name" value="NAD-DEPENDENT EPIMERASE_DEHYDRATASE DOMAIN-CONTAINING PROTEIN"/>
    <property type="match status" value="1"/>
</dbReference>
<comment type="catalytic activity">
    <reaction evidence="13">
        <text>a (2R,3S,4S)-leucoanthocyanidin + NADP(+) = a (2R,3R)-dihydroflavonol + NADPH + H(+)</text>
        <dbReference type="Rhea" id="RHEA:54444"/>
        <dbReference type="ChEBI" id="CHEBI:15378"/>
        <dbReference type="ChEBI" id="CHEBI:57783"/>
        <dbReference type="ChEBI" id="CHEBI:58349"/>
        <dbReference type="ChEBI" id="CHEBI:138176"/>
        <dbReference type="ChEBI" id="CHEBI:138188"/>
        <dbReference type="EC" id="1.1.1.219"/>
    </reaction>
</comment>
<evidence type="ECO:0000256" key="10">
    <source>
        <dbReference type="ARBA" id="ARBA00042087"/>
    </source>
</evidence>
<evidence type="ECO:0000256" key="12">
    <source>
        <dbReference type="ARBA" id="ARBA00048870"/>
    </source>
</evidence>
<dbReference type="EC" id="1.1.1.219" evidence="8"/>
<keyword evidence="3" id="KW-0560">Oxidoreductase</keyword>
<dbReference type="InterPro" id="IPR036291">
    <property type="entry name" value="NAD(P)-bd_dom_sf"/>
</dbReference>
<dbReference type="Pfam" id="PF01370">
    <property type="entry name" value="Epimerase"/>
    <property type="match status" value="1"/>
</dbReference>
<comment type="caution">
    <text evidence="15">The sequence shown here is derived from an EMBL/GenBank/DDBJ whole genome shotgun (WGS) entry which is preliminary data.</text>
</comment>
<dbReference type="GO" id="GO:0047890">
    <property type="term" value="F:flavanone 4-reductase activity"/>
    <property type="evidence" value="ECO:0007669"/>
    <property type="project" value="UniProtKB-EC"/>
</dbReference>
<dbReference type="Gene3D" id="3.40.50.720">
    <property type="entry name" value="NAD(P)-binding Rossmann-like Domain"/>
    <property type="match status" value="1"/>
</dbReference>